<evidence type="ECO:0000313" key="5">
    <source>
        <dbReference type="EMBL" id="TFD92693.1"/>
    </source>
</evidence>
<dbReference type="Proteomes" id="UP000298468">
    <property type="component" value="Unassembled WGS sequence"/>
</dbReference>
<dbReference type="EMBL" id="SOHM01000011">
    <property type="protein sequence ID" value="TFD92693.1"/>
    <property type="molecule type" value="Genomic_DNA"/>
</dbReference>
<dbReference type="InterPro" id="IPR050861">
    <property type="entry name" value="Dihydroxyacetone_Kinase"/>
</dbReference>
<dbReference type="OrthoDB" id="9800291at2"/>
<dbReference type="InterPro" id="IPR012737">
    <property type="entry name" value="DhaK_L_YcgS"/>
</dbReference>
<dbReference type="Gene3D" id="1.25.40.340">
    <property type="match status" value="1"/>
</dbReference>
<gene>
    <name evidence="5" type="primary">dhaL</name>
    <name evidence="5" type="ORF">E3T61_06210</name>
</gene>
<reference evidence="5 6" key="1">
    <citation type="submission" date="2019-03" db="EMBL/GenBank/DDBJ databases">
        <title>Genomics of glacier-inhabiting Cryobacterium strains.</title>
        <authorList>
            <person name="Liu Q."/>
            <person name="Xin Y.-H."/>
        </authorList>
    </citation>
    <scope>NUCLEOTIDE SEQUENCE [LARGE SCALE GENOMIC DNA]</scope>
    <source>
        <strain evidence="5 6">Sr59</strain>
    </source>
</reference>
<sequence>MTSLADTEFVVHSIAQTAVDNEKEFGDLDAVVGDGDFGYSLARGFEIVLADWDDYDRSSPSAFLQKVGMVISGRIGGTSGPLWGTAFLRASMAVKGKDEVTGSDAVAMLRSAIDGIKSRGNSDVGDKTLLDALVPMTDALEEELAAGADAPTTLHRMAAVARQSSDQTSMMQARRGRASYTGERSIGSPDPGAVAVAVILERLSTEWDARVGAERPSSHTD</sequence>
<dbReference type="Pfam" id="PF02734">
    <property type="entry name" value="Dak2"/>
    <property type="match status" value="1"/>
</dbReference>
<dbReference type="GO" id="GO:0004371">
    <property type="term" value="F:glycerone kinase activity"/>
    <property type="evidence" value="ECO:0007669"/>
    <property type="project" value="InterPro"/>
</dbReference>
<feature type="compositionally biased region" description="Polar residues" evidence="3">
    <location>
        <begin position="162"/>
        <end position="171"/>
    </location>
</feature>
<evidence type="ECO:0000256" key="2">
    <source>
        <dbReference type="ARBA" id="ARBA00022777"/>
    </source>
</evidence>
<dbReference type="InterPro" id="IPR004007">
    <property type="entry name" value="DhaL_dom"/>
</dbReference>
<dbReference type="PANTHER" id="PTHR28629">
    <property type="entry name" value="TRIOKINASE/FMN CYCLASE"/>
    <property type="match status" value="1"/>
</dbReference>
<feature type="domain" description="DhaL" evidence="4">
    <location>
        <begin position="5"/>
        <end position="205"/>
    </location>
</feature>
<proteinExistence type="predicted"/>
<dbReference type="InterPro" id="IPR036117">
    <property type="entry name" value="DhaL_dom_sf"/>
</dbReference>
<keyword evidence="1" id="KW-0808">Transferase</keyword>
<dbReference type="NCBIfam" id="TIGR02365">
    <property type="entry name" value="dha_L_ycgS"/>
    <property type="match status" value="1"/>
</dbReference>
<evidence type="ECO:0000256" key="3">
    <source>
        <dbReference type="SAM" id="MobiDB-lite"/>
    </source>
</evidence>
<dbReference type="PANTHER" id="PTHR28629:SF4">
    <property type="entry name" value="TRIOKINASE_FMN CYCLASE"/>
    <property type="match status" value="1"/>
</dbReference>
<evidence type="ECO:0000256" key="1">
    <source>
        <dbReference type="ARBA" id="ARBA00022679"/>
    </source>
</evidence>
<dbReference type="SMART" id="SM01120">
    <property type="entry name" value="Dak2"/>
    <property type="match status" value="1"/>
</dbReference>
<evidence type="ECO:0000259" key="4">
    <source>
        <dbReference type="PROSITE" id="PS51480"/>
    </source>
</evidence>
<name>A0A4R9BWY0_9MICO</name>
<organism evidence="5 6">
    <name type="scientific">Cryobacterium lactosi</name>
    <dbReference type="NCBI Taxonomy" id="1259202"/>
    <lineage>
        <taxon>Bacteria</taxon>
        <taxon>Bacillati</taxon>
        <taxon>Actinomycetota</taxon>
        <taxon>Actinomycetes</taxon>
        <taxon>Micrococcales</taxon>
        <taxon>Microbacteriaceae</taxon>
        <taxon>Cryobacterium</taxon>
    </lineage>
</organism>
<dbReference type="RefSeq" id="WP_134640029.1">
    <property type="nucleotide sequence ID" value="NZ_SOHM01000011.1"/>
</dbReference>
<dbReference type="SUPFAM" id="SSF101473">
    <property type="entry name" value="DhaL-like"/>
    <property type="match status" value="1"/>
</dbReference>
<protein>
    <submittedName>
        <fullName evidence="5">Dihydroxyacetone kinase subunit L</fullName>
    </submittedName>
</protein>
<dbReference type="PROSITE" id="PS51480">
    <property type="entry name" value="DHAL"/>
    <property type="match status" value="1"/>
</dbReference>
<keyword evidence="2 5" id="KW-0418">Kinase</keyword>
<evidence type="ECO:0000313" key="6">
    <source>
        <dbReference type="Proteomes" id="UP000298468"/>
    </source>
</evidence>
<accession>A0A4R9BWY0</accession>
<comment type="caution">
    <text evidence="5">The sequence shown here is derived from an EMBL/GenBank/DDBJ whole genome shotgun (WGS) entry which is preliminary data.</text>
</comment>
<dbReference type="FunFam" id="1.25.40.340:FF:000002">
    <property type="entry name" value="Dihydroxyacetone kinase, L subunit"/>
    <property type="match status" value="1"/>
</dbReference>
<dbReference type="GO" id="GO:0019563">
    <property type="term" value="P:glycerol catabolic process"/>
    <property type="evidence" value="ECO:0007669"/>
    <property type="project" value="TreeGrafter"/>
</dbReference>
<dbReference type="AlphaFoldDB" id="A0A4R9BWY0"/>
<feature type="region of interest" description="Disordered" evidence="3">
    <location>
        <begin position="161"/>
        <end position="187"/>
    </location>
</feature>
<dbReference type="GO" id="GO:0005829">
    <property type="term" value="C:cytosol"/>
    <property type="evidence" value="ECO:0007669"/>
    <property type="project" value="TreeGrafter"/>
</dbReference>
<keyword evidence="6" id="KW-1185">Reference proteome</keyword>